<dbReference type="RefSeq" id="WP_073283824.1">
    <property type="nucleotide sequence ID" value="NZ_FRAS01000009.1"/>
</dbReference>
<evidence type="ECO:0000313" key="1">
    <source>
        <dbReference type="EMBL" id="SHL01091.1"/>
    </source>
</evidence>
<dbReference type="AlphaFoldDB" id="A0A1M6X595"/>
<proteinExistence type="predicted"/>
<sequence length="147" mass="16960">MELPTDILKINRQRVVAAFPGYLQQDAEEVADFLLDWNFELHPSLNQEVLLLGQKLTIPGRVYSELPTEEAITTLSSSQQVILNCLFLRHHDGFVRQKCLEQLVDIDEYFIAPFVVHLLGEYVIEILFVVNRPNSEKVAKLIREEQP</sequence>
<dbReference type="STRING" id="1121959.SAMN02746009_01939"/>
<dbReference type="EMBL" id="FRAS01000009">
    <property type="protein sequence ID" value="SHL01091.1"/>
    <property type="molecule type" value="Genomic_DNA"/>
</dbReference>
<dbReference type="Proteomes" id="UP000183947">
    <property type="component" value="Unassembled WGS sequence"/>
</dbReference>
<reference evidence="2" key="1">
    <citation type="submission" date="2016-11" db="EMBL/GenBank/DDBJ databases">
        <authorList>
            <person name="Varghese N."/>
            <person name="Submissions S."/>
        </authorList>
    </citation>
    <scope>NUCLEOTIDE SEQUENCE [LARGE SCALE GENOMIC DNA]</scope>
    <source>
        <strain evidence="2">DSM 18569</strain>
    </source>
</reference>
<accession>A0A1M6X595</accession>
<gene>
    <name evidence="1" type="ORF">SAMN02746009_01939</name>
</gene>
<organism evidence="1 2">
    <name type="scientific">Hymenobacter psychrotolerans DSM 18569</name>
    <dbReference type="NCBI Taxonomy" id="1121959"/>
    <lineage>
        <taxon>Bacteria</taxon>
        <taxon>Pseudomonadati</taxon>
        <taxon>Bacteroidota</taxon>
        <taxon>Cytophagia</taxon>
        <taxon>Cytophagales</taxon>
        <taxon>Hymenobacteraceae</taxon>
        <taxon>Hymenobacter</taxon>
    </lineage>
</organism>
<dbReference type="OrthoDB" id="3578967at2"/>
<evidence type="ECO:0000313" key="2">
    <source>
        <dbReference type="Proteomes" id="UP000183947"/>
    </source>
</evidence>
<protein>
    <submittedName>
        <fullName evidence="1">Uncharacterized protein</fullName>
    </submittedName>
</protein>
<keyword evidence="2" id="KW-1185">Reference proteome</keyword>
<name>A0A1M6X595_9BACT</name>